<proteinExistence type="predicted"/>
<dbReference type="Proteomes" id="UP000654345">
    <property type="component" value="Unassembled WGS sequence"/>
</dbReference>
<gene>
    <name evidence="2" type="ORF">KSB_15430</name>
</gene>
<feature type="transmembrane region" description="Helical" evidence="1">
    <location>
        <begin position="280"/>
        <end position="301"/>
    </location>
</feature>
<keyword evidence="3" id="KW-1185">Reference proteome</keyword>
<reference evidence="2 3" key="1">
    <citation type="journal article" date="2021" name="Int. J. Syst. Evol. Microbiol.">
        <title>Reticulibacter mediterranei gen. nov., sp. nov., within the new family Reticulibacteraceae fam. nov., and Ktedonospora formicarum gen. nov., sp. nov., Ktedonobacter robiniae sp. nov., Dictyobacter formicarum sp. nov. and Dictyobacter arantiisoli sp. nov., belonging to the class Ktedonobacteria.</title>
        <authorList>
            <person name="Yabe S."/>
            <person name="Zheng Y."/>
            <person name="Wang C.M."/>
            <person name="Sakai Y."/>
            <person name="Abe K."/>
            <person name="Yokota A."/>
            <person name="Donadio S."/>
            <person name="Cavaletti L."/>
            <person name="Monciardini P."/>
        </authorList>
    </citation>
    <scope>NUCLEOTIDE SEQUENCE [LARGE SCALE GENOMIC DNA]</scope>
    <source>
        <strain evidence="2 3">SOSP1-30</strain>
    </source>
</reference>
<name>A0ABQ3UK18_9CHLR</name>
<evidence type="ECO:0000313" key="2">
    <source>
        <dbReference type="EMBL" id="GHO53068.1"/>
    </source>
</evidence>
<organism evidence="2 3">
    <name type="scientific">Ktedonobacter robiniae</name>
    <dbReference type="NCBI Taxonomy" id="2778365"/>
    <lineage>
        <taxon>Bacteria</taxon>
        <taxon>Bacillati</taxon>
        <taxon>Chloroflexota</taxon>
        <taxon>Ktedonobacteria</taxon>
        <taxon>Ktedonobacterales</taxon>
        <taxon>Ktedonobacteraceae</taxon>
        <taxon>Ktedonobacter</taxon>
    </lineage>
</organism>
<dbReference type="RefSeq" id="WP_201369916.1">
    <property type="nucleotide sequence ID" value="NZ_BNJG01000001.1"/>
</dbReference>
<dbReference type="InterPro" id="IPR046492">
    <property type="entry name" value="DUF6585"/>
</dbReference>
<evidence type="ECO:0008006" key="4">
    <source>
        <dbReference type="Google" id="ProtNLM"/>
    </source>
</evidence>
<comment type="caution">
    <text evidence="2">The sequence shown here is derived from an EMBL/GenBank/DDBJ whole genome shotgun (WGS) entry which is preliminary data.</text>
</comment>
<accession>A0ABQ3UK18</accession>
<feature type="transmembrane region" description="Helical" evidence="1">
    <location>
        <begin position="70"/>
        <end position="89"/>
    </location>
</feature>
<evidence type="ECO:0000256" key="1">
    <source>
        <dbReference type="SAM" id="Phobius"/>
    </source>
</evidence>
<dbReference type="EMBL" id="BNJG01000001">
    <property type="protein sequence ID" value="GHO53068.1"/>
    <property type="molecule type" value="Genomic_DNA"/>
</dbReference>
<feature type="transmembrane region" description="Helical" evidence="1">
    <location>
        <begin position="238"/>
        <end position="260"/>
    </location>
</feature>
<feature type="transmembrane region" description="Helical" evidence="1">
    <location>
        <begin position="36"/>
        <end position="58"/>
    </location>
</feature>
<keyword evidence="1" id="KW-0812">Transmembrane</keyword>
<evidence type="ECO:0000313" key="3">
    <source>
        <dbReference type="Proteomes" id="UP000654345"/>
    </source>
</evidence>
<dbReference type="Pfam" id="PF20226">
    <property type="entry name" value="DUF6585"/>
    <property type="match status" value="1"/>
</dbReference>
<keyword evidence="1" id="KW-1133">Transmembrane helix</keyword>
<protein>
    <recommendedName>
        <fullName evidence="4">DUF304 domain-containing protein</fullName>
    </recommendedName>
</protein>
<keyword evidence="1" id="KW-0472">Membrane</keyword>
<sequence length="383" mass="44256">MMVAQVSDEASQLAEKHHLGAPLKIYCTDKRSDLKILGWIIGILSLVMLVMALSFSRFQFTSFNLFLDGLFVAIPPVVGLILMAIILLAQPMTIYIYASGLLVHSGKTYQVARWEEIEWVTGNHEKGVIYLANQETIEIGSRIPRLVVLIQEIELKAQLARDGEERDIERRFEDLLIRKSFLQQEKVQIATEKEAFILYERPEEVEQLGAEYRLGEHIATYHAGFKGILRRKILAVPIYYMLLLIWTVLIVGPIIGIILFLGRSIFNLDFLPDVSFLRSYWHLIYMFVLFISGIYMPRYFARFTRLHLYSQGLIYIEASVFEVVSWEQIERIVSHKTLLMLSPHLCQMYLTKGDIVMISGYMHQQVEIKAILDKHVEDRVQVG</sequence>